<comment type="subcellular location">
    <subcellularLocation>
        <location evidence="1">Membrane</location>
        <topology evidence="1">Multi-pass membrane protein</topology>
    </subcellularLocation>
</comment>
<dbReference type="Proteomes" id="UP000504603">
    <property type="component" value="Unplaced"/>
</dbReference>
<dbReference type="CDD" id="cd04022">
    <property type="entry name" value="C2A_MCTP_PRT_plant"/>
    <property type="match status" value="1"/>
</dbReference>
<evidence type="ECO:0000256" key="1">
    <source>
        <dbReference type="ARBA" id="ARBA00004141"/>
    </source>
</evidence>
<name>A0A6J1DPN1_MOMCH</name>
<feature type="transmembrane region" description="Helical" evidence="9">
    <location>
        <begin position="453"/>
        <end position="482"/>
    </location>
</feature>
<dbReference type="FunFam" id="2.60.40.150:FF:000090">
    <property type="entry name" value="C2 domain-containing protein"/>
    <property type="match status" value="1"/>
</dbReference>
<dbReference type="PANTHER" id="PTHR31425">
    <property type="entry name" value="PHOSPHORIBOSYLANTHRANILATE TRANSFERASE ISOFORM 1"/>
    <property type="match status" value="1"/>
</dbReference>
<feature type="domain" description="C2" evidence="10">
    <location>
        <begin position="284"/>
        <end position="415"/>
    </location>
</feature>
<keyword evidence="4" id="KW-0677">Repeat</keyword>
<protein>
    <submittedName>
        <fullName evidence="12">Protein QUIRKY-like</fullName>
    </submittedName>
</protein>
<evidence type="ECO:0000256" key="5">
    <source>
        <dbReference type="ARBA" id="ARBA00022837"/>
    </source>
</evidence>
<accession>A0A6J1DPN1</accession>
<dbReference type="Pfam" id="PF00168">
    <property type="entry name" value="C2"/>
    <property type="match status" value="2"/>
</dbReference>
<feature type="compositionally biased region" description="Low complexity" evidence="8">
    <location>
        <begin position="150"/>
        <end position="167"/>
    </location>
</feature>
<dbReference type="InterPro" id="IPR035892">
    <property type="entry name" value="C2_domain_sf"/>
</dbReference>
<evidence type="ECO:0000256" key="2">
    <source>
        <dbReference type="ARBA" id="ARBA00007923"/>
    </source>
</evidence>
<evidence type="ECO:0000256" key="7">
    <source>
        <dbReference type="ARBA" id="ARBA00023136"/>
    </source>
</evidence>
<keyword evidence="3 9" id="KW-0812">Transmembrane</keyword>
<dbReference type="SMART" id="SM00239">
    <property type="entry name" value="C2"/>
    <property type="match status" value="2"/>
</dbReference>
<feature type="region of interest" description="Disordered" evidence="8">
    <location>
        <begin position="143"/>
        <end position="283"/>
    </location>
</feature>
<evidence type="ECO:0000256" key="6">
    <source>
        <dbReference type="ARBA" id="ARBA00022989"/>
    </source>
</evidence>
<evidence type="ECO:0000313" key="12">
    <source>
        <dbReference type="RefSeq" id="XP_022156210.1"/>
    </source>
</evidence>
<organism evidence="11 12">
    <name type="scientific">Momordica charantia</name>
    <name type="common">Bitter gourd</name>
    <name type="synonym">Balsam pear</name>
    <dbReference type="NCBI Taxonomy" id="3673"/>
    <lineage>
        <taxon>Eukaryota</taxon>
        <taxon>Viridiplantae</taxon>
        <taxon>Streptophyta</taxon>
        <taxon>Embryophyta</taxon>
        <taxon>Tracheophyta</taxon>
        <taxon>Spermatophyta</taxon>
        <taxon>Magnoliopsida</taxon>
        <taxon>eudicotyledons</taxon>
        <taxon>Gunneridae</taxon>
        <taxon>Pentapetalae</taxon>
        <taxon>rosids</taxon>
        <taxon>fabids</taxon>
        <taxon>Cucurbitales</taxon>
        <taxon>Cucurbitaceae</taxon>
        <taxon>Momordiceae</taxon>
        <taxon>Momordica</taxon>
    </lineage>
</organism>
<dbReference type="GeneID" id="111023153"/>
<dbReference type="CDD" id="cd08379">
    <property type="entry name" value="C2D_MCTP_PRT_plant"/>
    <property type="match status" value="1"/>
</dbReference>
<keyword evidence="5" id="KW-0106">Calcium</keyword>
<feature type="domain" description="C2" evidence="10">
    <location>
        <begin position="1"/>
        <end position="113"/>
    </location>
</feature>
<gene>
    <name evidence="12" type="primary">LOC111023153</name>
</gene>
<dbReference type="PROSITE" id="PS50004">
    <property type="entry name" value="C2"/>
    <property type="match status" value="2"/>
</dbReference>
<dbReference type="SUPFAM" id="SSF49562">
    <property type="entry name" value="C2 domain (Calcium/lipid-binding domain, CaLB)"/>
    <property type="match status" value="2"/>
</dbReference>
<dbReference type="InterPro" id="IPR000008">
    <property type="entry name" value="C2_dom"/>
</dbReference>
<proteinExistence type="inferred from homology"/>
<dbReference type="AlphaFoldDB" id="A0A6J1DPN1"/>
<dbReference type="OrthoDB" id="67700at2759"/>
<keyword evidence="6 9" id="KW-1133">Transmembrane helix</keyword>
<dbReference type="PANTHER" id="PTHR31425:SF35">
    <property type="entry name" value="MULTIPLE C2 DOMAIN AND TRANSMEMBRANE REGION PROTEIN 16"/>
    <property type="match status" value="1"/>
</dbReference>
<dbReference type="GO" id="GO:0016020">
    <property type="term" value="C:membrane"/>
    <property type="evidence" value="ECO:0007669"/>
    <property type="project" value="UniProtKB-SubCell"/>
</dbReference>
<feature type="compositionally biased region" description="Polar residues" evidence="8">
    <location>
        <begin position="266"/>
        <end position="277"/>
    </location>
</feature>
<reference evidence="12" key="1">
    <citation type="submission" date="2025-08" db="UniProtKB">
        <authorList>
            <consortium name="RefSeq"/>
        </authorList>
    </citation>
    <scope>IDENTIFICATION</scope>
    <source>
        <strain evidence="12">OHB3-1</strain>
    </source>
</reference>
<comment type="similarity">
    <text evidence="2">Belongs to the MCTP family.</text>
</comment>
<dbReference type="InterPro" id="IPR013583">
    <property type="entry name" value="MCTP_C"/>
</dbReference>
<evidence type="ECO:0000256" key="4">
    <source>
        <dbReference type="ARBA" id="ARBA00022737"/>
    </source>
</evidence>
<feature type="compositionally biased region" description="Low complexity" evidence="8">
    <location>
        <begin position="197"/>
        <end position="227"/>
    </location>
</feature>
<dbReference type="Gene3D" id="2.60.40.150">
    <property type="entry name" value="C2 domain"/>
    <property type="match status" value="2"/>
</dbReference>
<evidence type="ECO:0000313" key="11">
    <source>
        <dbReference type="Proteomes" id="UP000504603"/>
    </source>
</evidence>
<dbReference type="Pfam" id="PF08372">
    <property type="entry name" value="PRT_C"/>
    <property type="match status" value="1"/>
</dbReference>
<evidence type="ECO:0000259" key="10">
    <source>
        <dbReference type="PROSITE" id="PS50004"/>
    </source>
</evidence>
<dbReference type="InterPro" id="IPR047255">
    <property type="entry name" value="C2D_MCTP_PRT_plant"/>
</dbReference>
<evidence type="ECO:0000256" key="3">
    <source>
        <dbReference type="ARBA" id="ARBA00022692"/>
    </source>
</evidence>
<evidence type="ECO:0000256" key="8">
    <source>
        <dbReference type="SAM" id="MobiDB-lite"/>
    </source>
</evidence>
<dbReference type="KEGG" id="mcha:111023153"/>
<keyword evidence="7 9" id="KW-0472">Membrane</keyword>
<dbReference type="InterPro" id="IPR047259">
    <property type="entry name" value="QUIRKY-like"/>
</dbReference>
<keyword evidence="11" id="KW-1185">Reference proteome</keyword>
<sequence length="510" mass="56327">MATAGHVKKLIVEVVDARNLLPKDGHGTSSPYVIVDYHGQRKRTQTAVRDLNPTWNEVLEFNVGPPSSVFGDVLELDVNHDRSYGQTRRSNFLGRIRLSSTQFVRRGEEALIYFHLEKKSLFSWVQGEIGLRIYYSDGVAPPPSPPPPAVATVDGVEEPSPTTESEPPQLPLASKETEELAPVEQQAAEPTVEIRATEITPPVETVVETPTTEITPPVEPAVETPAADNSPPAAETQPLEPHPPPESNVGAEEAPPETSSEDDHFQTMTSLESNSEPEVNFAPQPIRRSVPATARQLWKPPVGSIQVGVIGCKNLVPMKSTAGGKASTDAYCVAKYGSKWVRTRTVCNSFDPKWNEQYTWKVYDPCTVLTIGVFDSSGEFKTDGPAEPDRPDSRIGKVRIRISTLKTGKVYRNFFPLLIFSAAGARKMGEVELAVRFIRTALVTWRDPRATGIFTAFCFAVAVVLYVVPSKMVAVAFGFYYLRHPVFRDWLPSPALNFLRRLPSMSDRLM</sequence>
<evidence type="ECO:0000256" key="9">
    <source>
        <dbReference type="SAM" id="Phobius"/>
    </source>
</evidence>
<dbReference type="RefSeq" id="XP_022156210.1">
    <property type="nucleotide sequence ID" value="XM_022300518.1"/>
</dbReference>